<dbReference type="Pfam" id="PF03184">
    <property type="entry name" value="DDE_1"/>
    <property type="match status" value="1"/>
</dbReference>
<sequence length="368" mass="41801">MRYLCSADAVMAMSQSPAASGHTQQRLTLKQQLKVVDIYRRYQPFGSTEVLSRIRKAGFATLCMQTIRRYVREESAIRQHLNEHIDHSNCSTRRSSVSLPQVERLLWAWVEDSERRRLQINGELIKSKGRRIAIEMGVAPHDMIEFSDGWLTRFKRRYGLKEYVFHGEAASAPIELIEPALKALHNILSHFKLEDIINVDETAHYSCQVGNRGLASQPLSGFKVDKTQLTILLGTTAAGGKLKPFIIGHAARPCPFTHGTPADYGFWYEHNKTAWMTAKIFRRVLYVINDGARRENCRLLLICDNASSHKHDPSAYSHLTVTYLPPNLTSHIQPMDAGIIKNFKGNYRKLLTEHALNSNMQGTANPYK</sequence>
<dbReference type="Pfam" id="PF03221">
    <property type="entry name" value="HTH_Tnp_Tc5"/>
    <property type="match status" value="1"/>
</dbReference>
<evidence type="ECO:0000313" key="3">
    <source>
        <dbReference type="EMBL" id="KAF8695810.1"/>
    </source>
</evidence>
<dbReference type="InterPro" id="IPR009057">
    <property type="entry name" value="Homeodomain-like_sf"/>
</dbReference>
<dbReference type="Gene3D" id="1.10.10.60">
    <property type="entry name" value="Homeodomain-like"/>
    <property type="match status" value="1"/>
</dbReference>
<dbReference type="InterPro" id="IPR006600">
    <property type="entry name" value="HTH_CenpB_DNA-bd_dom"/>
</dbReference>
<comment type="caution">
    <text evidence="3">The sequence shown here is derived from an EMBL/GenBank/DDBJ whole genome shotgun (WGS) entry which is preliminary data.</text>
</comment>
<feature type="non-terminal residue" evidence="3">
    <location>
        <position position="1"/>
    </location>
</feature>
<dbReference type="SUPFAM" id="SSF46689">
    <property type="entry name" value="Homeodomain-like"/>
    <property type="match status" value="1"/>
</dbReference>
<organism evidence="3 4">
    <name type="scientific">Rhizoctonia solani</name>
    <dbReference type="NCBI Taxonomy" id="456999"/>
    <lineage>
        <taxon>Eukaryota</taxon>
        <taxon>Fungi</taxon>
        <taxon>Dikarya</taxon>
        <taxon>Basidiomycota</taxon>
        <taxon>Agaricomycotina</taxon>
        <taxon>Agaricomycetes</taxon>
        <taxon>Cantharellales</taxon>
        <taxon>Ceratobasidiaceae</taxon>
        <taxon>Rhizoctonia</taxon>
    </lineage>
</organism>
<dbReference type="EMBL" id="JACYCD010000353">
    <property type="protein sequence ID" value="KAF8695810.1"/>
    <property type="molecule type" value="Genomic_DNA"/>
</dbReference>
<evidence type="ECO:0000256" key="1">
    <source>
        <dbReference type="ARBA" id="ARBA00023125"/>
    </source>
</evidence>
<name>A0A8H7LU74_9AGAM</name>
<dbReference type="PANTHER" id="PTHR19303">
    <property type="entry name" value="TRANSPOSON"/>
    <property type="match status" value="1"/>
</dbReference>
<dbReference type="InterPro" id="IPR004875">
    <property type="entry name" value="DDE_SF_endonuclease_dom"/>
</dbReference>
<dbReference type="SMART" id="SM00674">
    <property type="entry name" value="CENPB"/>
    <property type="match status" value="1"/>
</dbReference>
<evidence type="ECO:0000313" key="4">
    <source>
        <dbReference type="Proteomes" id="UP000602905"/>
    </source>
</evidence>
<feature type="domain" description="HTH CENPB-type" evidence="2">
    <location>
        <begin position="90"/>
        <end position="164"/>
    </location>
</feature>
<feature type="non-terminal residue" evidence="3">
    <location>
        <position position="368"/>
    </location>
</feature>
<dbReference type="GO" id="GO:0003677">
    <property type="term" value="F:DNA binding"/>
    <property type="evidence" value="ECO:0007669"/>
    <property type="project" value="UniProtKB-KW"/>
</dbReference>
<dbReference type="InterPro" id="IPR050863">
    <property type="entry name" value="CenT-Element_Derived"/>
</dbReference>
<accession>A0A8H7LU74</accession>
<dbReference type="AlphaFoldDB" id="A0A8H7LU74"/>
<gene>
    <name evidence="3" type="ORF">RHS03_07889</name>
</gene>
<dbReference type="OrthoDB" id="162969at2759"/>
<dbReference type="GO" id="GO:0005634">
    <property type="term" value="C:nucleus"/>
    <property type="evidence" value="ECO:0007669"/>
    <property type="project" value="TreeGrafter"/>
</dbReference>
<dbReference type="PROSITE" id="PS51253">
    <property type="entry name" value="HTH_CENPB"/>
    <property type="match status" value="1"/>
</dbReference>
<reference evidence="3" key="1">
    <citation type="submission" date="2020-09" db="EMBL/GenBank/DDBJ databases">
        <title>Comparative genome analyses of four rice-infecting Rhizoctonia solani isolates reveal extensive enrichment of homogalacturonan modification genes.</title>
        <authorList>
            <person name="Lee D.-Y."/>
            <person name="Jeon J."/>
            <person name="Kim K.-T."/>
            <person name="Cheong K."/>
            <person name="Song H."/>
            <person name="Choi G."/>
            <person name="Ko J."/>
            <person name="Opiyo S.O."/>
            <person name="Zuo S."/>
            <person name="Madhav S."/>
            <person name="Lee Y.-H."/>
            <person name="Wang G.-L."/>
        </authorList>
    </citation>
    <scope>NUCLEOTIDE SEQUENCE</scope>
    <source>
        <strain evidence="3">AG1-IA WGL</strain>
    </source>
</reference>
<proteinExistence type="predicted"/>
<protein>
    <submittedName>
        <fullName evidence="3">CENP-B ARS binding protein-like protein</fullName>
    </submittedName>
</protein>
<dbReference type="Proteomes" id="UP000602905">
    <property type="component" value="Unassembled WGS sequence"/>
</dbReference>
<evidence type="ECO:0000259" key="2">
    <source>
        <dbReference type="PROSITE" id="PS51253"/>
    </source>
</evidence>
<keyword evidence="1" id="KW-0238">DNA-binding</keyword>
<dbReference type="PANTHER" id="PTHR19303:SF73">
    <property type="entry name" value="PROTEIN PDC2"/>
    <property type="match status" value="1"/>
</dbReference>